<dbReference type="OrthoDB" id="1060521at2759"/>
<protein>
    <submittedName>
        <fullName evidence="2">Uncharacterized protein</fullName>
    </submittedName>
</protein>
<evidence type="ECO:0000256" key="1">
    <source>
        <dbReference type="SAM" id="MobiDB-lite"/>
    </source>
</evidence>
<evidence type="ECO:0000313" key="3">
    <source>
        <dbReference type="Proteomes" id="UP000886595"/>
    </source>
</evidence>
<name>A0A8X7V727_BRACI</name>
<dbReference type="EMBL" id="JAAMPC010000006">
    <property type="protein sequence ID" value="KAG2305820.1"/>
    <property type="molecule type" value="Genomic_DNA"/>
</dbReference>
<proteinExistence type="predicted"/>
<feature type="region of interest" description="Disordered" evidence="1">
    <location>
        <begin position="93"/>
        <end position="148"/>
    </location>
</feature>
<gene>
    <name evidence="2" type="ORF">Bca52824_025568</name>
</gene>
<keyword evidence="3" id="KW-1185">Reference proteome</keyword>
<dbReference type="Proteomes" id="UP000886595">
    <property type="component" value="Unassembled WGS sequence"/>
</dbReference>
<dbReference type="AlphaFoldDB" id="A0A8X7V727"/>
<feature type="compositionally biased region" description="Polar residues" evidence="1">
    <location>
        <begin position="42"/>
        <end position="52"/>
    </location>
</feature>
<evidence type="ECO:0000313" key="2">
    <source>
        <dbReference type="EMBL" id="KAG2305820.1"/>
    </source>
</evidence>
<organism evidence="2 3">
    <name type="scientific">Brassica carinata</name>
    <name type="common">Ethiopian mustard</name>
    <name type="synonym">Abyssinian cabbage</name>
    <dbReference type="NCBI Taxonomy" id="52824"/>
    <lineage>
        <taxon>Eukaryota</taxon>
        <taxon>Viridiplantae</taxon>
        <taxon>Streptophyta</taxon>
        <taxon>Embryophyta</taxon>
        <taxon>Tracheophyta</taxon>
        <taxon>Spermatophyta</taxon>
        <taxon>Magnoliopsida</taxon>
        <taxon>eudicotyledons</taxon>
        <taxon>Gunneridae</taxon>
        <taxon>Pentapetalae</taxon>
        <taxon>rosids</taxon>
        <taxon>malvids</taxon>
        <taxon>Brassicales</taxon>
        <taxon>Brassicaceae</taxon>
        <taxon>Brassiceae</taxon>
        <taxon>Brassica</taxon>
    </lineage>
</organism>
<feature type="compositionally biased region" description="Basic and acidic residues" evidence="1">
    <location>
        <begin position="93"/>
        <end position="109"/>
    </location>
</feature>
<accession>A0A8X7V727</accession>
<sequence>MESRTESSPSRDLIQCCDCGCHSSPRSFHRSVKRRHDELEPQNHNLDGSSNPRVHIENECELLRETVASQQQSIQELYDELEKERCSIGRRRVNERDAEAAEREGRASDGAEAVQALRWGEDGARSPGDAGVGGSGEPEGADYNGFDV</sequence>
<reference evidence="2 3" key="1">
    <citation type="submission" date="2020-02" db="EMBL/GenBank/DDBJ databases">
        <authorList>
            <person name="Ma Q."/>
            <person name="Huang Y."/>
            <person name="Song X."/>
            <person name="Pei D."/>
        </authorList>
    </citation>
    <scope>NUCLEOTIDE SEQUENCE [LARGE SCALE GENOMIC DNA]</scope>
    <source>
        <strain evidence="2">Sxm20200214</strain>
        <tissue evidence="2">Leaf</tissue>
    </source>
</reference>
<feature type="region of interest" description="Disordered" evidence="1">
    <location>
        <begin position="31"/>
        <end position="53"/>
    </location>
</feature>
<comment type="caution">
    <text evidence="2">The sequence shown here is derived from an EMBL/GenBank/DDBJ whole genome shotgun (WGS) entry which is preliminary data.</text>
</comment>